<gene>
    <name evidence="5" type="ORF">G7068_11510</name>
</gene>
<dbReference type="RefSeq" id="WP_166292086.1">
    <property type="nucleotide sequence ID" value="NZ_CP049863.1"/>
</dbReference>
<feature type="domain" description="HTH gntR-type" evidence="4">
    <location>
        <begin position="28"/>
        <end position="98"/>
    </location>
</feature>
<dbReference type="SMART" id="SM00895">
    <property type="entry name" value="FCD"/>
    <property type="match status" value="1"/>
</dbReference>
<dbReference type="InterPro" id="IPR036390">
    <property type="entry name" value="WH_DNA-bd_sf"/>
</dbReference>
<dbReference type="GO" id="GO:0003700">
    <property type="term" value="F:DNA-binding transcription factor activity"/>
    <property type="evidence" value="ECO:0007669"/>
    <property type="project" value="InterPro"/>
</dbReference>
<dbReference type="PANTHER" id="PTHR43537:SF5">
    <property type="entry name" value="UXU OPERON TRANSCRIPTIONAL REGULATOR"/>
    <property type="match status" value="1"/>
</dbReference>
<dbReference type="InterPro" id="IPR011711">
    <property type="entry name" value="GntR_C"/>
</dbReference>
<dbReference type="InterPro" id="IPR008920">
    <property type="entry name" value="TF_FadR/GntR_C"/>
</dbReference>
<dbReference type="Pfam" id="PF07729">
    <property type="entry name" value="FCD"/>
    <property type="match status" value="1"/>
</dbReference>
<dbReference type="PANTHER" id="PTHR43537">
    <property type="entry name" value="TRANSCRIPTIONAL REGULATOR, GNTR FAMILY"/>
    <property type="match status" value="1"/>
</dbReference>
<reference evidence="5 6" key="1">
    <citation type="submission" date="2020-03" db="EMBL/GenBank/DDBJ databases">
        <title>Leucobacter sp. nov., isolated from beetles.</title>
        <authorList>
            <person name="Hyun D.-W."/>
            <person name="Bae J.-W."/>
        </authorList>
    </citation>
    <scope>NUCLEOTIDE SEQUENCE [LARGE SCALE GENOMIC DNA]</scope>
    <source>
        <strain evidence="5 6">HDW9C</strain>
    </source>
</reference>
<dbReference type="InterPro" id="IPR000524">
    <property type="entry name" value="Tscrpt_reg_HTH_GntR"/>
</dbReference>
<dbReference type="PROSITE" id="PS50949">
    <property type="entry name" value="HTH_GNTR"/>
    <property type="match status" value="1"/>
</dbReference>
<dbReference type="GO" id="GO:0003677">
    <property type="term" value="F:DNA binding"/>
    <property type="evidence" value="ECO:0007669"/>
    <property type="project" value="UniProtKB-KW"/>
</dbReference>
<organism evidence="5 6">
    <name type="scientific">Leucobacter viscericola</name>
    <dbReference type="NCBI Taxonomy" id="2714935"/>
    <lineage>
        <taxon>Bacteria</taxon>
        <taxon>Bacillati</taxon>
        <taxon>Actinomycetota</taxon>
        <taxon>Actinomycetes</taxon>
        <taxon>Micrococcales</taxon>
        <taxon>Microbacteriaceae</taxon>
        <taxon>Leucobacter</taxon>
    </lineage>
</organism>
<dbReference type="EMBL" id="CP049863">
    <property type="protein sequence ID" value="QIK63744.1"/>
    <property type="molecule type" value="Genomic_DNA"/>
</dbReference>
<dbReference type="Gene3D" id="1.10.10.10">
    <property type="entry name" value="Winged helix-like DNA-binding domain superfamily/Winged helix DNA-binding domain"/>
    <property type="match status" value="1"/>
</dbReference>
<evidence type="ECO:0000313" key="6">
    <source>
        <dbReference type="Proteomes" id="UP000502677"/>
    </source>
</evidence>
<dbReference type="InterPro" id="IPR036388">
    <property type="entry name" value="WH-like_DNA-bd_sf"/>
</dbReference>
<dbReference type="Gene3D" id="1.20.120.530">
    <property type="entry name" value="GntR ligand-binding domain-like"/>
    <property type="match status" value="1"/>
</dbReference>
<dbReference type="SUPFAM" id="SSF48008">
    <property type="entry name" value="GntR ligand-binding domain-like"/>
    <property type="match status" value="1"/>
</dbReference>
<evidence type="ECO:0000313" key="5">
    <source>
        <dbReference type="EMBL" id="QIK63744.1"/>
    </source>
</evidence>
<dbReference type="Proteomes" id="UP000502677">
    <property type="component" value="Chromosome"/>
</dbReference>
<evidence type="ECO:0000256" key="1">
    <source>
        <dbReference type="ARBA" id="ARBA00023015"/>
    </source>
</evidence>
<evidence type="ECO:0000259" key="4">
    <source>
        <dbReference type="PROSITE" id="PS50949"/>
    </source>
</evidence>
<name>A0A6G7XGL4_9MICO</name>
<accession>A0A6G7XGL4</accession>
<evidence type="ECO:0000256" key="2">
    <source>
        <dbReference type="ARBA" id="ARBA00023125"/>
    </source>
</evidence>
<proteinExistence type="predicted"/>
<protein>
    <submittedName>
        <fullName evidence="5">FadR family transcriptional regulator</fullName>
    </submittedName>
</protein>
<dbReference type="AlphaFoldDB" id="A0A6G7XGL4"/>
<sequence length="248" mass="27146">MAPLRDPALEEISEALHAAPGAETITRLSAIDAVRARILLAIEHRLYAPGEQLPPLEALAEGLDVAPITARRALETLVEDGALVRRRGRGGGTFVAASPPQIQDSAVNVFRADEDAIRLLIDQRCLMESALVAAAAERITVEECDDLEALVDAAEQATTWAAFHSADRRFHRRCAELSGLVEATSYQTTYEMLARYFLPYPLDRLGGSHREHRAIVEALRAGDGSRAATTTREHVGSLRRDMFMALPR</sequence>
<keyword evidence="6" id="KW-1185">Reference proteome</keyword>
<dbReference type="SMART" id="SM00345">
    <property type="entry name" value="HTH_GNTR"/>
    <property type="match status" value="1"/>
</dbReference>
<keyword evidence="2" id="KW-0238">DNA-binding</keyword>
<dbReference type="SUPFAM" id="SSF46785">
    <property type="entry name" value="Winged helix' DNA-binding domain"/>
    <property type="match status" value="1"/>
</dbReference>
<dbReference type="KEGG" id="lvi:G7068_11510"/>
<keyword evidence="3" id="KW-0804">Transcription</keyword>
<dbReference type="Pfam" id="PF00392">
    <property type="entry name" value="GntR"/>
    <property type="match status" value="1"/>
</dbReference>
<keyword evidence="1" id="KW-0805">Transcription regulation</keyword>
<evidence type="ECO:0000256" key="3">
    <source>
        <dbReference type="ARBA" id="ARBA00023163"/>
    </source>
</evidence>